<gene>
    <name evidence="2" type="ORF">C5748_02600</name>
</gene>
<dbReference type="InterPro" id="IPR005025">
    <property type="entry name" value="FMN_Rdtase-like_dom"/>
</dbReference>
<dbReference type="GO" id="GO:0010181">
    <property type="term" value="F:FMN binding"/>
    <property type="evidence" value="ECO:0007669"/>
    <property type="project" value="TreeGrafter"/>
</dbReference>
<name>A0A2S9IX80_9HYPH</name>
<dbReference type="AlphaFoldDB" id="A0A2S9IX80"/>
<dbReference type="SUPFAM" id="SSF52218">
    <property type="entry name" value="Flavoproteins"/>
    <property type="match status" value="1"/>
</dbReference>
<protein>
    <submittedName>
        <fullName evidence="2">NADPH-dependent FMN reductase</fullName>
    </submittedName>
</protein>
<dbReference type="Proteomes" id="UP000239434">
    <property type="component" value="Unassembled WGS sequence"/>
</dbReference>
<evidence type="ECO:0000259" key="1">
    <source>
        <dbReference type="Pfam" id="PF03358"/>
    </source>
</evidence>
<organism evidence="2 3">
    <name type="scientific">Phyllobacterium phragmitis</name>
    <dbReference type="NCBI Taxonomy" id="2670329"/>
    <lineage>
        <taxon>Bacteria</taxon>
        <taxon>Pseudomonadati</taxon>
        <taxon>Pseudomonadota</taxon>
        <taxon>Alphaproteobacteria</taxon>
        <taxon>Hyphomicrobiales</taxon>
        <taxon>Phyllobacteriaceae</taxon>
        <taxon>Phyllobacterium</taxon>
    </lineage>
</organism>
<proteinExistence type="predicted"/>
<comment type="caution">
    <text evidence="2">The sequence shown here is derived from an EMBL/GenBank/DDBJ whole genome shotgun (WGS) entry which is preliminary data.</text>
</comment>
<dbReference type="InterPro" id="IPR050712">
    <property type="entry name" value="NAD(P)H-dep_reductase"/>
</dbReference>
<keyword evidence="3" id="KW-1185">Reference proteome</keyword>
<dbReference type="EMBL" id="PVBR01000002">
    <property type="protein sequence ID" value="PRD45132.1"/>
    <property type="molecule type" value="Genomic_DNA"/>
</dbReference>
<dbReference type="GO" id="GO:0005829">
    <property type="term" value="C:cytosol"/>
    <property type="evidence" value="ECO:0007669"/>
    <property type="project" value="TreeGrafter"/>
</dbReference>
<sequence>MKPRLHIIICSTRPGRQGPKIAEWFHGFAMDHGKFDAALVDLAEFALPVFDEPKHPRLKQYENQHTKDWSASVEAADAFVFVTPEYNYSPPPAFFNAVTYLASEWHYKAAAILSYAGVSGGLRAAQIARLQLSNLKMVAIPEGIPVPSFMQFIDEEGVFKPNELITASATTVLDELQRWTTGLKTIRSA</sequence>
<dbReference type="GO" id="GO:0016491">
    <property type="term" value="F:oxidoreductase activity"/>
    <property type="evidence" value="ECO:0007669"/>
    <property type="project" value="InterPro"/>
</dbReference>
<dbReference type="Gene3D" id="3.40.50.360">
    <property type="match status" value="1"/>
</dbReference>
<reference evidence="2 3" key="1">
    <citation type="submission" date="2018-02" db="EMBL/GenBank/DDBJ databases">
        <title>The draft genome of Phyllobacterium sp. 1N-3.</title>
        <authorList>
            <person name="Liu L."/>
            <person name="Li L."/>
            <person name="Zhang X."/>
            <person name="Wang T."/>
            <person name="Liang L."/>
        </authorList>
    </citation>
    <scope>NUCLEOTIDE SEQUENCE [LARGE SCALE GENOMIC DNA]</scope>
    <source>
        <strain evidence="2 3">1N-3</strain>
    </source>
</reference>
<dbReference type="InterPro" id="IPR029039">
    <property type="entry name" value="Flavoprotein-like_sf"/>
</dbReference>
<dbReference type="PANTHER" id="PTHR30543:SF21">
    <property type="entry name" value="NAD(P)H-DEPENDENT FMN REDUCTASE LOT6"/>
    <property type="match status" value="1"/>
</dbReference>
<evidence type="ECO:0000313" key="2">
    <source>
        <dbReference type="EMBL" id="PRD45132.1"/>
    </source>
</evidence>
<dbReference type="PANTHER" id="PTHR30543">
    <property type="entry name" value="CHROMATE REDUCTASE"/>
    <property type="match status" value="1"/>
</dbReference>
<dbReference type="RefSeq" id="WP_105740387.1">
    <property type="nucleotide sequence ID" value="NZ_PVBR01000002.1"/>
</dbReference>
<evidence type="ECO:0000313" key="3">
    <source>
        <dbReference type="Proteomes" id="UP000239434"/>
    </source>
</evidence>
<accession>A0A2S9IX80</accession>
<dbReference type="Pfam" id="PF03358">
    <property type="entry name" value="FMN_red"/>
    <property type="match status" value="1"/>
</dbReference>
<feature type="domain" description="NADPH-dependent FMN reductase-like" evidence="1">
    <location>
        <begin position="4"/>
        <end position="143"/>
    </location>
</feature>